<comment type="subcellular location">
    <subcellularLocation>
        <location evidence="10">Cell membrane</location>
        <topology evidence="10">Multi-pass membrane protein</topology>
    </subcellularLocation>
</comment>
<comment type="caution">
    <text evidence="11">The sequence shown here is derived from an EMBL/GenBank/DDBJ whole genome shotgun (WGS) entry which is preliminary data.</text>
</comment>
<keyword evidence="7 10" id="KW-0472">Membrane</keyword>
<comment type="pathway">
    <text evidence="10">Lipid metabolism; phospholipid metabolism.</text>
</comment>
<dbReference type="HAMAP" id="MF_01043">
    <property type="entry name" value="PlsY"/>
    <property type="match status" value="1"/>
</dbReference>
<feature type="transmembrane region" description="Helical" evidence="10">
    <location>
        <begin position="93"/>
        <end position="111"/>
    </location>
</feature>
<protein>
    <recommendedName>
        <fullName evidence="10">Glycerol-3-phosphate acyltransferase</fullName>
    </recommendedName>
    <alternativeName>
        <fullName evidence="10">Acyl-PO4 G3P acyltransferase</fullName>
    </alternativeName>
    <alternativeName>
        <fullName evidence="10">Acyl-phosphate--glycerol-3-phosphate acyltransferase</fullName>
    </alternativeName>
    <alternativeName>
        <fullName evidence="10">G3P acyltransferase</fullName>
        <shortName evidence="10">GPAT</shortName>
        <ecNumber evidence="10">2.3.1.275</ecNumber>
    </alternativeName>
    <alternativeName>
        <fullName evidence="10">Lysophosphatidic acid synthase</fullName>
        <shortName evidence="10">LPA synthase</shortName>
    </alternativeName>
</protein>
<keyword evidence="9 10" id="KW-1208">Phospholipid metabolism</keyword>
<feature type="transmembrane region" description="Helical" evidence="10">
    <location>
        <begin position="117"/>
        <end position="141"/>
    </location>
</feature>
<organism evidence="11 12">
    <name type="scientific">Silvibacterium dinghuense</name>
    <dbReference type="NCBI Taxonomy" id="1560006"/>
    <lineage>
        <taxon>Bacteria</taxon>
        <taxon>Pseudomonadati</taxon>
        <taxon>Acidobacteriota</taxon>
        <taxon>Terriglobia</taxon>
        <taxon>Terriglobales</taxon>
        <taxon>Acidobacteriaceae</taxon>
        <taxon>Silvibacterium</taxon>
    </lineage>
</organism>
<keyword evidence="2 10" id="KW-0444">Lipid biosynthesis</keyword>
<dbReference type="GO" id="GO:0005886">
    <property type="term" value="C:plasma membrane"/>
    <property type="evidence" value="ECO:0007669"/>
    <property type="project" value="UniProtKB-SubCell"/>
</dbReference>
<dbReference type="Proteomes" id="UP000290253">
    <property type="component" value="Unassembled WGS sequence"/>
</dbReference>
<dbReference type="RefSeq" id="WP_129209189.1">
    <property type="nucleotide sequence ID" value="NZ_BMGU01000005.1"/>
</dbReference>
<keyword evidence="1 10" id="KW-1003">Cell membrane</keyword>
<dbReference type="GO" id="GO:0043772">
    <property type="term" value="F:acyl-phosphate glycerol-3-phosphate acyltransferase activity"/>
    <property type="evidence" value="ECO:0007669"/>
    <property type="project" value="UniProtKB-UniRule"/>
</dbReference>
<gene>
    <name evidence="10 11" type="primary">plsY</name>
    <name evidence="11" type="ORF">ESZ00_15380</name>
</gene>
<keyword evidence="11" id="KW-0012">Acyltransferase</keyword>
<comment type="catalytic activity">
    <reaction evidence="10">
        <text>an acyl phosphate + sn-glycerol 3-phosphate = a 1-acyl-sn-glycero-3-phosphate + phosphate</text>
        <dbReference type="Rhea" id="RHEA:34075"/>
        <dbReference type="ChEBI" id="CHEBI:43474"/>
        <dbReference type="ChEBI" id="CHEBI:57597"/>
        <dbReference type="ChEBI" id="CHEBI:57970"/>
        <dbReference type="ChEBI" id="CHEBI:59918"/>
        <dbReference type="EC" id="2.3.1.275"/>
    </reaction>
</comment>
<dbReference type="EMBL" id="SDMK01000003">
    <property type="protein sequence ID" value="RXS94452.1"/>
    <property type="molecule type" value="Genomic_DNA"/>
</dbReference>
<accession>A0A4V1NV42</accession>
<keyword evidence="12" id="KW-1185">Reference proteome</keyword>
<evidence type="ECO:0000256" key="4">
    <source>
        <dbReference type="ARBA" id="ARBA00022692"/>
    </source>
</evidence>
<evidence type="ECO:0000256" key="7">
    <source>
        <dbReference type="ARBA" id="ARBA00023136"/>
    </source>
</evidence>
<evidence type="ECO:0000313" key="12">
    <source>
        <dbReference type="Proteomes" id="UP000290253"/>
    </source>
</evidence>
<dbReference type="UniPathway" id="UPA00085"/>
<evidence type="ECO:0000256" key="2">
    <source>
        <dbReference type="ARBA" id="ARBA00022516"/>
    </source>
</evidence>
<sequence length="214" mass="22407">MPVFTYALVSLAAYLLGSIPTGYILVRVFLKEDIRSKGSGNIGATNVIRSGGKKLGALTFLIDALKGFAAVVVAAKIAALPQLQPIPHQDAEALAALFAILGHVYTVWLGFKGGKGVATALGVFIALAPWAALCGLGVFLVAVILTRYVSLGSILAAVVFPPAALLLPHGARTPLLTGVIFFVPLLVIFKHHQNIGRLLKGTENKFGSKKKAEA</sequence>
<evidence type="ECO:0000256" key="10">
    <source>
        <dbReference type="HAMAP-Rule" id="MF_01043"/>
    </source>
</evidence>
<keyword evidence="6 10" id="KW-0443">Lipid metabolism</keyword>
<comment type="subunit">
    <text evidence="10">Probably interacts with PlsX.</text>
</comment>
<feature type="transmembrane region" description="Helical" evidence="10">
    <location>
        <begin position="6"/>
        <end position="30"/>
    </location>
</feature>
<dbReference type="Pfam" id="PF02660">
    <property type="entry name" value="G3P_acyltransf"/>
    <property type="match status" value="1"/>
</dbReference>
<evidence type="ECO:0000256" key="6">
    <source>
        <dbReference type="ARBA" id="ARBA00023098"/>
    </source>
</evidence>
<evidence type="ECO:0000256" key="8">
    <source>
        <dbReference type="ARBA" id="ARBA00023209"/>
    </source>
</evidence>
<evidence type="ECO:0000256" key="1">
    <source>
        <dbReference type="ARBA" id="ARBA00022475"/>
    </source>
</evidence>
<keyword evidence="3 10" id="KW-0808">Transferase</keyword>
<evidence type="ECO:0000256" key="9">
    <source>
        <dbReference type="ARBA" id="ARBA00023264"/>
    </source>
</evidence>
<reference evidence="11 12" key="1">
    <citation type="journal article" date="2016" name="Int. J. Syst. Evol. Microbiol.">
        <title>Acidipila dinghuensis sp. nov., an acidobacterium isolated from forest soil.</title>
        <authorList>
            <person name="Jiang Y.W."/>
            <person name="Wang J."/>
            <person name="Chen M.H."/>
            <person name="Lv Y.Y."/>
            <person name="Qiu L.H."/>
        </authorList>
    </citation>
    <scope>NUCLEOTIDE SEQUENCE [LARGE SCALE GENOMIC DNA]</scope>
    <source>
        <strain evidence="11 12">DHOF10</strain>
    </source>
</reference>
<comment type="function">
    <text evidence="10">Catalyzes the transfer of an acyl group from acyl-phosphate (acyl-PO(4)) to glycerol-3-phosphate (G3P) to form lysophosphatidic acid (LPA). This enzyme utilizes acyl-phosphate as fatty acyl donor, but not acyl-CoA or acyl-ACP.</text>
</comment>
<keyword evidence="4 10" id="KW-0812">Transmembrane</keyword>
<name>A0A4V1NV42_9BACT</name>
<feature type="transmembrane region" description="Helical" evidence="10">
    <location>
        <begin position="173"/>
        <end position="189"/>
    </location>
</feature>
<evidence type="ECO:0000256" key="5">
    <source>
        <dbReference type="ARBA" id="ARBA00022989"/>
    </source>
</evidence>
<dbReference type="PANTHER" id="PTHR30309">
    <property type="entry name" value="INNER MEMBRANE PROTEIN YGIH"/>
    <property type="match status" value="1"/>
</dbReference>
<dbReference type="SMART" id="SM01207">
    <property type="entry name" value="G3P_acyltransf"/>
    <property type="match status" value="1"/>
</dbReference>
<dbReference type="EC" id="2.3.1.275" evidence="10"/>
<dbReference type="OrthoDB" id="9777124at2"/>
<dbReference type="AlphaFoldDB" id="A0A4V1NV42"/>
<dbReference type="NCBIfam" id="TIGR00023">
    <property type="entry name" value="glycerol-3-phosphate 1-O-acyltransferase PlsY"/>
    <property type="match status" value="1"/>
</dbReference>
<dbReference type="PANTHER" id="PTHR30309:SF0">
    <property type="entry name" value="GLYCEROL-3-PHOSPHATE ACYLTRANSFERASE-RELATED"/>
    <property type="match status" value="1"/>
</dbReference>
<keyword evidence="5 10" id="KW-1133">Transmembrane helix</keyword>
<dbReference type="InterPro" id="IPR003811">
    <property type="entry name" value="G3P_acylTferase_PlsY"/>
</dbReference>
<dbReference type="GO" id="GO:0008654">
    <property type="term" value="P:phospholipid biosynthetic process"/>
    <property type="evidence" value="ECO:0007669"/>
    <property type="project" value="UniProtKB-UniRule"/>
</dbReference>
<evidence type="ECO:0000313" key="11">
    <source>
        <dbReference type="EMBL" id="RXS94452.1"/>
    </source>
</evidence>
<proteinExistence type="inferred from homology"/>
<evidence type="ECO:0000256" key="3">
    <source>
        <dbReference type="ARBA" id="ARBA00022679"/>
    </source>
</evidence>
<keyword evidence="8 10" id="KW-0594">Phospholipid biosynthesis</keyword>
<comment type="similarity">
    <text evidence="10">Belongs to the PlsY family.</text>
</comment>